<dbReference type="eggNOG" id="COG2982">
    <property type="taxonomic scope" value="Bacteria"/>
</dbReference>
<dbReference type="OrthoDB" id="9811276at2"/>
<comment type="subcellular location">
    <subcellularLocation>
        <location evidence="1">Membrane</location>
        <topology evidence="1">Single-pass membrane protein</topology>
    </subcellularLocation>
</comment>
<dbReference type="Pfam" id="PF05170">
    <property type="entry name" value="AsmA"/>
    <property type="match status" value="1"/>
</dbReference>
<feature type="domain" description="AsmA" evidence="6">
    <location>
        <begin position="1"/>
        <end position="187"/>
    </location>
</feature>
<evidence type="ECO:0000256" key="4">
    <source>
        <dbReference type="ARBA" id="ARBA00023136"/>
    </source>
</evidence>
<dbReference type="EMBL" id="ADLE01000016">
    <property type="protein sequence ID" value="EJZ62484.1"/>
    <property type="molecule type" value="Genomic_DNA"/>
</dbReference>
<sequence>MKKALKYIAIVLISLLVLLLTLPLSIYIPAVQRWGKNEISGYVGRSTGMELSIGKLSLKFPFRLQIDDILLLTSSRDTLLQSSSMQVGIAPAALLRGQVQIQKIALNETLFRFSNSDSTLLLSANIKQFSTQKANVNLKDYHISLPSTRLDGGEITLNLSESSPDTVSAESAPLNWSISVGEVGLSNIHYSMQMKPTIEDLDASIQKARLLQGEIDLYGQSVRVSEAIIDKGDYRYYPGSGSGNNEAEPEENDDDTIVSPPWTVQIQKLRLHRNQALYALPTRIPQKGLDFGYLSLDNIEIAIDSLYNRGSEICVPIKQLAFTERSGIAVTRTQGTFTMDSTGISLQKFQMNTALSEISAQIKAGNGIFTQNSQTPVEVRLQAKLAIGDIIRVLPEYDNYTRGLLLSTGFLSNISMNGKLGDLNLEKADISLPGTFVCQATGNVQNLHEADRINGSLQWDLRLKNSPVFANVMPDSLSKKIHIPPTRFTGNARLSPEMIRSKAQIESGDGLITLLARLNTKKEQYDGRILIDRFPLSSFLPHDSLGVLSASTRFSGEKYNPMDSSMYATVDLKIDSVDYSGYRYTGLSIEAKLNRGKMSGGITCTDPNLLMGLSVSGSLSPEEYTADLTGEIHTDLEALKLVTEACSVSTGLSLSGYVSPMSESYRADIRLSDFSALLPTSRLQTNALSISAETDSTHINAAVRSGDMAMNFVSSIGFSSFLEKLNQSLPIIATVQEEKRLDMKALHQVLPPFEFHANAKRNNLIQQYLKGMNMGFSQIGLNIQNDTLLNTTGKIDRFSTGGITIDTLQLSLFERREKEERLYYSLQVGNKPGNLDQLASVILNGFLSGNTTKLFCVQKNRQGQEGFRIGCQADFLDSLIQVSFFPKNPIIGFETWTLNPDNFFAYHYGRHFDANIALTHEDRHFIIKTLHNEQSHDFSHQEALKVDINGMEIAPWLALSPFSPQIDGSISADLLVNFPQSATEISGSMGIGDLYYGKQRVGNFNLNVDYQLDSLGRQEAQADLEIDDKKVLTLNGLLDNQAENPVRLNLSIDEFPLATANPFLPSEMAQLQGYLNGKMGITGSTDMPLLNGYIQMEEAVANSKSMGATLKFPQSQIRVEQNVLHFDNYEITGANKNPLHIDGNIDFKKLDKIVTDLRLYASAFQPVKSARSTKATVYGSVIADMDMAVNGPLDALKIRGNVGLLTGTEVTYVMQDSPFALQQQENNIVTFVSFNDSTEIAEEDTLQKSSVLGMDILVNINIAPTVKMGVNLSVDGKNRIDLQGGGELAYTMNTLGDSRFTGRYNLTGGFVRYNPPIISEKLFKIQDGSYVSWNGDIADPQMSITAVETVRTTISEEEKNTRQVNFDISIIIKNSLENLSVSFDLSAPEDLTLQNQLTSLTAEQRASQAMSLLIYNTYTGPGTSTTKSDLLGNPLNAFLQKELNQWAQDNLKGIDLSFDINSYTDASGVNTRTDYSYRAAKSLFNNRVKVVIGGSLSPDDNADVNFKENFIDDISLEYYLNQRDNMYIKIFRHTGYESILEGEITQTGVGFVVKKRLLNLMELFRPRKSRKGVNL</sequence>
<dbReference type="HOGENOM" id="CLU_002997_0_0_10"/>
<evidence type="ECO:0000259" key="5">
    <source>
        <dbReference type="Pfam" id="PF04357"/>
    </source>
</evidence>
<protein>
    <submittedName>
        <fullName evidence="7">Uncharacterized protein</fullName>
    </submittedName>
</protein>
<gene>
    <name evidence="7" type="ORF">HMPREF9448_02398</name>
</gene>
<dbReference type="eggNOG" id="COG2911">
    <property type="taxonomic scope" value="Bacteria"/>
</dbReference>
<comment type="caution">
    <text evidence="7">The sequence shown here is derived from an EMBL/GenBank/DDBJ whole genome shotgun (WGS) entry which is preliminary data.</text>
</comment>
<proteinExistence type="predicted"/>
<dbReference type="PANTHER" id="PTHR36985:SF1">
    <property type="entry name" value="TRANSLOCATION AND ASSEMBLY MODULE SUBUNIT TAMB"/>
    <property type="match status" value="1"/>
</dbReference>
<keyword evidence="4" id="KW-0472">Membrane</keyword>
<evidence type="ECO:0000313" key="8">
    <source>
        <dbReference type="Proteomes" id="UP000006044"/>
    </source>
</evidence>
<dbReference type="GeneID" id="77849589"/>
<dbReference type="PATRIC" id="fig|742726.3.peg.2508"/>
<keyword evidence="3" id="KW-1133">Transmembrane helix</keyword>
<organism evidence="7 8">
    <name type="scientific">Barnesiella intestinihominis YIT 11860</name>
    <dbReference type="NCBI Taxonomy" id="742726"/>
    <lineage>
        <taxon>Bacteria</taxon>
        <taxon>Pseudomonadati</taxon>
        <taxon>Bacteroidota</taxon>
        <taxon>Bacteroidia</taxon>
        <taxon>Bacteroidales</taxon>
        <taxon>Barnesiellaceae</taxon>
        <taxon>Barnesiella</taxon>
    </lineage>
</organism>
<dbReference type="InterPro" id="IPR007844">
    <property type="entry name" value="AsmA"/>
</dbReference>
<dbReference type="Pfam" id="PF04357">
    <property type="entry name" value="TamB"/>
    <property type="match status" value="1"/>
</dbReference>
<dbReference type="GO" id="GO:0005886">
    <property type="term" value="C:plasma membrane"/>
    <property type="evidence" value="ECO:0007669"/>
    <property type="project" value="InterPro"/>
</dbReference>
<evidence type="ECO:0000256" key="3">
    <source>
        <dbReference type="ARBA" id="ARBA00022989"/>
    </source>
</evidence>
<evidence type="ECO:0000256" key="1">
    <source>
        <dbReference type="ARBA" id="ARBA00004167"/>
    </source>
</evidence>
<accession>K0X4C5</accession>
<dbReference type="RefSeq" id="WP_008862785.1">
    <property type="nucleotide sequence ID" value="NZ_JH815205.1"/>
</dbReference>
<dbReference type="PANTHER" id="PTHR36985">
    <property type="entry name" value="TRANSLOCATION AND ASSEMBLY MODULE SUBUNIT TAMB"/>
    <property type="match status" value="1"/>
</dbReference>
<dbReference type="InterPro" id="IPR007452">
    <property type="entry name" value="TamB_C"/>
</dbReference>
<dbReference type="Proteomes" id="UP000006044">
    <property type="component" value="Unassembled WGS sequence"/>
</dbReference>
<dbReference type="GO" id="GO:0009306">
    <property type="term" value="P:protein secretion"/>
    <property type="evidence" value="ECO:0007669"/>
    <property type="project" value="InterPro"/>
</dbReference>
<keyword evidence="8" id="KW-1185">Reference proteome</keyword>
<name>K0X4C5_9BACT</name>
<evidence type="ECO:0000259" key="6">
    <source>
        <dbReference type="Pfam" id="PF05170"/>
    </source>
</evidence>
<dbReference type="STRING" id="742726.HMPREF9448_02398"/>
<feature type="domain" description="Translocation and assembly module TamB C-terminal" evidence="5">
    <location>
        <begin position="1132"/>
        <end position="1533"/>
    </location>
</feature>
<keyword evidence="2" id="KW-0812">Transmembrane</keyword>
<evidence type="ECO:0000313" key="7">
    <source>
        <dbReference type="EMBL" id="EJZ62484.1"/>
    </source>
</evidence>
<reference evidence="7 8" key="1">
    <citation type="submission" date="2012-08" db="EMBL/GenBank/DDBJ databases">
        <title>The Genome Sequence of Barnesiella intestinihominis YIT 11860.</title>
        <authorList>
            <consortium name="The Broad Institute Genome Sequencing Platform"/>
            <person name="Earl A."/>
            <person name="Ward D."/>
            <person name="Feldgarden M."/>
            <person name="Gevers D."/>
            <person name="Morotomi M."/>
            <person name="Walker B."/>
            <person name="Young S.K."/>
            <person name="Zeng Q."/>
            <person name="Gargeya S."/>
            <person name="Fitzgerald M."/>
            <person name="Haas B."/>
            <person name="Abouelleil A."/>
            <person name="Alvarado L."/>
            <person name="Arachchi H.M."/>
            <person name="Berlin A.M."/>
            <person name="Chapman S.B."/>
            <person name="Goldberg J."/>
            <person name="Griggs A."/>
            <person name="Gujja S."/>
            <person name="Hansen M."/>
            <person name="Howarth C."/>
            <person name="Imamovic A."/>
            <person name="Larimer J."/>
            <person name="McCowen C."/>
            <person name="Montmayeur A."/>
            <person name="Murphy C."/>
            <person name="Neiman D."/>
            <person name="Pearson M."/>
            <person name="Priest M."/>
            <person name="Roberts A."/>
            <person name="Saif S."/>
            <person name="Shea T."/>
            <person name="Sisk P."/>
            <person name="Sykes S."/>
            <person name="Wortman J."/>
            <person name="Nusbaum C."/>
            <person name="Birren B."/>
        </authorList>
    </citation>
    <scope>NUCLEOTIDE SEQUENCE [LARGE SCALE GENOMIC DNA]</scope>
    <source>
        <strain evidence="7 8">YIT 11860</strain>
    </source>
</reference>
<evidence type="ECO:0000256" key="2">
    <source>
        <dbReference type="ARBA" id="ARBA00022692"/>
    </source>
</evidence>